<comment type="caution">
    <text evidence="12">The sequence shown here is derived from an EMBL/GenBank/DDBJ whole genome shotgun (WGS) entry which is preliminary data.</text>
</comment>
<dbReference type="Gene3D" id="3.90.1170.30">
    <property type="entry name" value="Pyrimidine nucleoside phosphorylase-like, C-terminal domain"/>
    <property type="match status" value="1"/>
</dbReference>
<sequence>MWPIDCIAHKRDGLVLTDEEIARFIGDYTAGRIADYQAAAWCMAVYLKGMDARETTALTKAMAESGDLVDLSSIPGIKVDKHSTGGIADTTTLIVAPLVVAAGVPVAKMSGRGLGFTGGTIDKLQSIPGFQTELSEDAFLRQMQDMGMAVISQSGEIAPADKLLYALRDATATVESIPLIASSIMSKKIASGADAIVLDVKYGDGAFMKTKERARQLARTMVDIGRLAGRPTRAVLTSMEAPLGTAIGNSLEVDEAVEALSGKGGRRLMEVVEAIGSQMLILGGKVPDEAQGRACIRRLVENGEGLKKFRQFVRAQHGSASWIGKQPLTRAPQMYTAVSAETGYITAVHGRALGELAMRMGAGRARKEDAIDPMVGIRLFKELYDPVRAGEPLFTLYGNSQAPMEELARQAAEQITISDGPAPVQEPVVSEIIM</sequence>
<evidence type="ECO:0000256" key="8">
    <source>
        <dbReference type="ARBA" id="ARBA00022679"/>
    </source>
</evidence>
<dbReference type="InterPro" id="IPR035902">
    <property type="entry name" value="Nuc_phospho_transferase"/>
</dbReference>
<dbReference type="PANTHER" id="PTHR10515:SF0">
    <property type="entry name" value="THYMIDINE PHOSPHORYLASE"/>
    <property type="match status" value="1"/>
</dbReference>
<comment type="function">
    <text evidence="2">Catalyzes phosphorolysis of the pyrimidine nucleosides uridine, thymidine and 2'-deoxyuridine with the formation of the corresponding pyrimidine base and ribose-1-phosphate.</text>
</comment>
<comment type="similarity">
    <text evidence="3">Belongs to the thymidine/pyrimidine-nucleoside phosphorylase family.</text>
</comment>
<evidence type="ECO:0000256" key="1">
    <source>
        <dbReference type="ARBA" id="ARBA00001066"/>
    </source>
</evidence>
<dbReference type="NCBIfam" id="TIGR02644">
    <property type="entry name" value="Y_phosphoryl"/>
    <property type="match status" value="1"/>
</dbReference>
<name>A0A848BY36_9FIRM</name>
<evidence type="ECO:0000256" key="3">
    <source>
        <dbReference type="ARBA" id="ARBA00006915"/>
    </source>
</evidence>
<dbReference type="InterPro" id="IPR018090">
    <property type="entry name" value="Pyrmidine_PPas_bac/euk"/>
</dbReference>
<evidence type="ECO:0000259" key="11">
    <source>
        <dbReference type="SMART" id="SM00941"/>
    </source>
</evidence>
<gene>
    <name evidence="12" type="ORF">HF872_06060</name>
</gene>
<dbReference type="PIRSF" id="PIRSF000478">
    <property type="entry name" value="TP_PyNP"/>
    <property type="match status" value="1"/>
</dbReference>
<evidence type="ECO:0000256" key="9">
    <source>
        <dbReference type="ARBA" id="ARBA00048453"/>
    </source>
</evidence>
<reference evidence="12 13" key="1">
    <citation type="submission" date="2020-04" db="EMBL/GenBank/DDBJ databases">
        <authorList>
            <person name="Hitch T.C.A."/>
            <person name="Wylensek D."/>
            <person name="Clavel T."/>
        </authorList>
    </citation>
    <scope>NUCLEOTIDE SEQUENCE [LARGE SCALE GENOMIC DNA]</scope>
    <source>
        <strain evidence="12 13">Oil-RF-744-FAT-WT-6-1</strain>
    </source>
</reference>
<dbReference type="SMART" id="SM00941">
    <property type="entry name" value="PYNP_C"/>
    <property type="match status" value="1"/>
</dbReference>
<dbReference type="PANTHER" id="PTHR10515">
    <property type="entry name" value="THYMIDINE PHOSPHORYLASE"/>
    <property type="match status" value="1"/>
</dbReference>
<dbReference type="GO" id="GO:0006206">
    <property type="term" value="P:pyrimidine nucleobase metabolic process"/>
    <property type="evidence" value="ECO:0007669"/>
    <property type="project" value="InterPro"/>
</dbReference>
<evidence type="ECO:0000256" key="6">
    <source>
        <dbReference type="ARBA" id="ARBA00014680"/>
    </source>
</evidence>
<keyword evidence="8 12" id="KW-0808">Transferase</keyword>
<dbReference type="InterPro" id="IPR013102">
    <property type="entry name" value="PYNP_C"/>
</dbReference>
<dbReference type="GO" id="GO:0009032">
    <property type="term" value="F:thymidine phosphorylase activity"/>
    <property type="evidence" value="ECO:0007669"/>
    <property type="project" value="TreeGrafter"/>
</dbReference>
<evidence type="ECO:0000256" key="7">
    <source>
        <dbReference type="ARBA" id="ARBA00022676"/>
    </source>
</evidence>
<dbReference type="InterPro" id="IPR000053">
    <property type="entry name" value="Thymidine/pyrmidine_PPase"/>
</dbReference>
<comment type="catalytic activity">
    <reaction evidence="10">
        <text>thymidine + phosphate = 2-deoxy-alpha-D-ribose 1-phosphate + thymine</text>
        <dbReference type="Rhea" id="RHEA:16037"/>
        <dbReference type="ChEBI" id="CHEBI:17748"/>
        <dbReference type="ChEBI" id="CHEBI:17821"/>
        <dbReference type="ChEBI" id="CHEBI:43474"/>
        <dbReference type="ChEBI" id="CHEBI:57259"/>
        <dbReference type="EC" id="2.4.2.2"/>
    </reaction>
</comment>
<dbReference type="Pfam" id="PF02885">
    <property type="entry name" value="Glycos_trans_3N"/>
    <property type="match status" value="1"/>
</dbReference>
<dbReference type="Pfam" id="PF07831">
    <property type="entry name" value="PYNP_C"/>
    <property type="match status" value="1"/>
</dbReference>
<dbReference type="Gene3D" id="3.40.1030.10">
    <property type="entry name" value="Nucleoside phosphorylase/phosphoribosyltransferase catalytic domain"/>
    <property type="match status" value="1"/>
</dbReference>
<dbReference type="InterPro" id="IPR036320">
    <property type="entry name" value="Glycosyl_Trfase_fam3_N_dom_sf"/>
</dbReference>
<accession>A0A848BY36</accession>
<dbReference type="SUPFAM" id="SSF52418">
    <property type="entry name" value="Nucleoside phosphorylase/phosphoribosyltransferase catalytic domain"/>
    <property type="match status" value="1"/>
</dbReference>
<dbReference type="GO" id="GO:0006213">
    <property type="term" value="P:pyrimidine nucleoside metabolic process"/>
    <property type="evidence" value="ECO:0007669"/>
    <property type="project" value="InterPro"/>
</dbReference>
<dbReference type="NCBIfam" id="NF004490">
    <property type="entry name" value="PRK05820.1"/>
    <property type="match status" value="1"/>
</dbReference>
<dbReference type="EMBL" id="JABAFG010000008">
    <property type="protein sequence ID" value="NME28186.1"/>
    <property type="molecule type" value="Genomic_DNA"/>
</dbReference>
<comment type="subunit">
    <text evidence="4">Homodimer.</text>
</comment>
<evidence type="ECO:0000313" key="12">
    <source>
        <dbReference type="EMBL" id="NME28186.1"/>
    </source>
</evidence>
<comment type="catalytic activity">
    <reaction evidence="1">
        <text>2'-deoxyuridine + phosphate = 2-deoxy-alpha-D-ribose 1-phosphate + uracil</text>
        <dbReference type="Rhea" id="RHEA:22824"/>
        <dbReference type="ChEBI" id="CHEBI:16450"/>
        <dbReference type="ChEBI" id="CHEBI:17568"/>
        <dbReference type="ChEBI" id="CHEBI:43474"/>
        <dbReference type="ChEBI" id="CHEBI:57259"/>
        <dbReference type="EC" id="2.4.2.2"/>
    </reaction>
</comment>
<dbReference type="Proteomes" id="UP000591071">
    <property type="component" value="Unassembled WGS sequence"/>
</dbReference>
<dbReference type="InterPro" id="IPR036566">
    <property type="entry name" value="PYNP-like_C_sf"/>
</dbReference>
<dbReference type="InterPro" id="IPR000312">
    <property type="entry name" value="Glycosyl_Trfase_fam3"/>
</dbReference>
<evidence type="ECO:0000256" key="4">
    <source>
        <dbReference type="ARBA" id="ARBA00011738"/>
    </source>
</evidence>
<evidence type="ECO:0000256" key="5">
    <source>
        <dbReference type="ARBA" id="ARBA00011889"/>
    </source>
</evidence>
<evidence type="ECO:0000256" key="2">
    <source>
        <dbReference type="ARBA" id="ARBA00003877"/>
    </source>
</evidence>
<comment type="catalytic activity">
    <reaction evidence="9">
        <text>uridine + phosphate = alpha-D-ribose 1-phosphate + uracil</text>
        <dbReference type="Rhea" id="RHEA:24388"/>
        <dbReference type="ChEBI" id="CHEBI:16704"/>
        <dbReference type="ChEBI" id="CHEBI:17568"/>
        <dbReference type="ChEBI" id="CHEBI:43474"/>
        <dbReference type="ChEBI" id="CHEBI:57720"/>
        <dbReference type="EC" id="2.4.2.2"/>
    </reaction>
</comment>
<dbReference type="SUPFAM" id="SSF54680">
    <property type="entry name" value="Pyrimidine nucleoside phosphorylase C-terminal domain"/>
    <property type="match status" value="1"/>
</dbReference>
<dbReference type="RefSeq" id="WP_170087503.1">
    <property type="nucleotide sequence ID" value="NZ_JABAFG010000008.1"/>
</dbReference>
<organism evidence="12 13">
    <name type="scientific">Megasphaera hexanoica</name>
    <dbReference type="NCBI Taxonomy" id="1675036"/>
    <lineage>
        <taxon>Bacteria</taxon>
        <taxon>Bacillati</taxon>
        <taxon>Bacillota</taxon>
        <taxon>Negativicutes</taxon>
        <taxon>Veillonellales</taxon>
        <taxon>Veillonellaceae</taxon>
        <taxon>Megasphaera</taxon>
    </lineage>
</organism>
<dbReference type="InterPro" id="IPR017459">
    <property type="entry name" value="Glycosyl_Trfase_fam3_N_dom"/>
</dbReference>
<dbReference type="Gene3D" id="1.20.970.10">
    <property type="entry name" value="Transferase, Pyrimidine Nucleoside Phosphorylase, Chain C"/>
    <property type="match status" value="1"/>
</dbReference>
<proteinExistence type="inferred from homology"/>
<dbReference type="GO" id="GO:0005829">
    <property type="term" value="C:cytosol"/>
    <property type="evidence" value="ECO:0007669"/>
    <property type="project" value="TreeGrafter"/>
</dbReference>
<dbReference type="SUPFAM" id="SSF47648">
    <property type="entry name" value="Nucleoside phosphorylase/phosphoribosyltransferase N-terminal domain"/>
    <property type="match status" value="1"/>
</dbReference>
<protein>
    <recommendedName>
        <fullName evidence="6">Pyrimidine-nucleoside phosphorylase</fullName>
        <ecNumber evidence="5">2.4.2.2</ecNumber>
    </recommendedName>
</protein>
<evidence type="ECO:0000256" key="10">
    <source>
        <dbReference type="ARBA" id="ARBA00048525"/>
    </source>
</evidence>
<dbReference type="FunFam" id="3.40.1030.10:FF:000003">
    <property type="entry name" value="Pyrimidine-nucleoside phosphorylase"/>
    <property type="match status" value="1"/>
</dbReference>
<evidence type="ECO:0000313" key="13">
    <source>
        <dbReference type="Proteomes" id="UP000591071"/>
    </source>
</evidence>
<dbReference type="GO" id="GO:0004645">
    <property type="term" value="F:1,4-alpha-oligoglucan phosphorylase activity"/>
    <property type="evidence" value="ECO:0007669"/>
    <property type="project" value="InterPro"/>
</dbReference>
<feature type="domain" description="Pyrimidine nucleoside phosphorylase C-terminal" evidence="11">
    <location>
        <begin position="344"/>
        <end position="418"/>
    </location>
</feature>
<dbReference type="EC" id="2.4.2.2" evidence="5"/>
<keyword evidence="7 12" id="KW-0328">Glycosyltransferase</keyword>
<dbReference type="AlphaFoldDB" id="A0A848BY36"/>
<dbReference type="Pfam" id="PF00591">
    <property type="entry name" value="Glycos_transf_3"/>
    <property type="match status" value="1"/>
</dbReference>